<evidence type="ECO:0000256" key="1">
    <source>
        <dbReference type="SAM" id="Phobius"/>
    </source>
</evidence>
<protein>
    <submittedName>
        <fullName evidence="2">Uncharacterized protein</fullName>
    </submittedName>
</protein>
<sequence length="59" mass="6669">MHHTQIMGIFTTWVLLKLIFCIFSSSKLTVSCFQTSSTYNFGSGFCSLTLPIYHLNKSS</sequence>
<evidence type="ECO:0000313" key="2">
    <source>
        <dbReference type="EMBL" id="PRQ49418.1"/>
    </source>
</evidence>
<dbReference type="Proteomes" id="UP000238479">
    <property type="component" value="Chromosome 2"/>
</dbReference>
<gene>
    <name evidence="2" type="ORF">RchiOBHm_Chr2g0121721</name>
</gene>
<dbReference type="Gramene" id="PRQ49418">
    <property type="protein sequence ID" value="PRQ49418"/>
    <property type="gene ID" value="RchiOBHm_Chr2g0121721"/>
</dbReference>
<keyword evidence="1" id="KW-0812">Transmembrane</keyword>
<keyword evidence="1" id="KW-1133">Transmembrane helix</keyword>
<keyword evidence="3" id="KW-1185">Reference proteome</keyword>
<reference evidence="2 3" key="1">
    <citation type="journal article" date="2018" name="Nat. Genet.">
        <title>The Rosa genome provides new insights in the design of modern roses.</title>
        <authorList>
            <person name="Bendahmane M."/>
        </authorList>
    </citation>
    <scope>NUCLEOTIDE SEQUENCE [LARGE SCALE GENOMIC DNA]</scope>
    <source>
        <strain evidence="3">cv. Old Blush</strain>
    </source>
</reference>
<organism evidence="2 3">
    <name type="scientific">Rosa chinensis</name>
    <name type="common">China rose</name>
    <dbReference type="NCBI Taxonomy" id="74649"/>
    <lineage>
        <taxon>Eukaryota</taxon>
        <taxon>Viridiplantae</taxon>
        <taxon>Streptophyta</taxon>
        <taxon>Embryophyta</taxon>
        <taxon>Tracheophyta</taxon>
        <taxon>Spermatophyta</taxon>
        <taxon>Magnoliopsida</taxon>
        <taxon>eudicotyledons</taxon>
        <taxon>Gunneridae</taxon>
        <taxon>Pentapetalae</taxon>
        <taxon>rosids</taxon>
        <taxon>fabids</taxon>
        <taxon>Rosales</taxon>
        <taxon>Rosaceae</taxon>
        <taxon>Rosoideae</taxon>
        <taxon>Rosoideae incertae sedis</taxon>
        <taxon>Rosa</taxon>
    </lineage>
</organism>
<dbReference type="AlphaFoldDB" id="A0A2P6RSK4"/>
<feature type="transmembrane region" description="Helical" evidence="1">
    <location>
        <begin position="6"/>
        <end position="23"/>
    </location>
</feature>
<name>A0A2P6RSK4_ROSCH</name>
<comment type="caution">
    <text evidence="2">The sequence shown here is derived from an EMBL/GenBank/DDBJ whole genome shotgun (WGS) entry which is preliminary data.</text>
</comment>
<dbReference type="EMBL" id="PDCK01000040">
    <property type="protein sequence ID" value="PRQ49418.1"/>
    <property type="molecule type" value="Genomic_DNA"/>
</dbReference>
<keyword evidence="1" id="KW-0472">Membrane</keyword>
<proteinExistence type="predicted"/>
<evidence type="ECO:0000313" key="3">
    <source>
        <dbReference type="Proteomes" id="UP000238479"/>
    </source>
</evidence>
<accession>A0A2P6RSK4</accession>